<evidence type="ECO:0000259" key="26">
    <source>
        <dbReference type="Pfam" id="PF00905"/>
    </source>
</evidence>
<dbReference type="InterPro" id="IPR031376">
    <property type="entry name" value="PCB_OB"/>
</dbReference>
<evidence type="ECO:0000256" key="17">
    <source>
        <dbReference type="ARBA" id="ARBA00022984"/>
    </source>
</evidence>
<evidence type="ECO:0000256" key="25">
    <source>
        <dbReference type="ARBA" id="ARBA00049902"/>
    </source>
</evidence>
<keyword evidence="18" id="KW-1133">Transmembrane helix</keyword>
<keyword evidence="21" id="KW-0511">Multifunctional enzyme</keyword>
<dbReference type="Gene3D" id="3.40.710.10">
    <property type="entry name" value="DD-peptidase/beta-lactamase superfamily"/>
    <property type="match status" value="2"/>
</dbReference>
<evidence type="ECO:0000256" key="5">
    <source>
        <dbReference type="ARBA" id="ARBA00012448"/>
    </source>
</evidence>
<dbReference type="Pfam" id="PF00912">
    <property type="entry name" value="Transgly"/>
    <property type="match status" value="1"/>
</dbReference>
<keyword evidence="20" id="KW-0046">Antibiotic resistance</keyword>
<evidence type="ECO:0000256" key="4">
    <source>
        <dbReference type="ARBA" id="ARBA00007739"/>
    </source>
</evidence>
<keyword evidence="13" id="KW-0812">Transmembrane</keyword>
<comment type="pathway">
    <text evidence="2">Cell wall biogenesis; peptidoglycan biosynthesis.</text>
</comment>
<evidence type="ECO:0000256" key="10">
    <source>
        <dbReference type="ARBA" id="ARBA00022670"/>
    </source>
</evidence>
<proteinExistence type="inferred from homology"/>
<accession>A0ABU9BK86</accession>
<evidence type="ECO:0000256" key="24">
    <source>
        <dbReference type="ARBA" id="ARBA00044770"/>
    </source>
</evidence>
<comment type="caution">
    <text evidence="29">The sequence shown here is derived from an EMBL/GenBank/DDBJ whole genome shotgun (WGS) entry which is preliminary data.</text>
</comment>
<dbReference type="InterPro" id="IPR036950">
    <property type="entry name" value="PBP_transglycosylase"/>
</dbReference>
<evidence type="ECO:0000256" key="19">
    <source>
        <dbReference type="ARBA" id="ARBA00023136"/>
    </source>
</evidence>
<comment type="similarity">
    <text evidence="3">In the C-terminal section; belongs to the transpeptidase family.</text>
</comment>
<keyword evidence="8" id="KW-0997">Cell inner membrane</keyword>
<dbReference type="InterPro" id="IPR012338">
    <property type="entry name" value="Beta-lactam/transpept-like"/>
</dbReference>
<dbReference type="EC" id="2.4.99.28" evidence="24"/>
<dbReference type="InterPro" id="IPR001264">
    <property type="entry name" value="Glyco_trans_51"/>
</dbReference>
<dbReference type="InterPro" id="IPR023346">
    <property type="entry name" value="Lysozyme-like_dom_sf"/>
</dbReference>
<keyword evidence="10" id="KW-0645">Protease</keyword>
<evidence type="ECO:0000256" key="6">
    <source>
        <dbReference type="ARBA" id="ARBA00018638"/>
    </source>
</evidence>
<evidence type="ECO:0000256" key="14">
    <source>
        <dbReference type="ARBA" id="ARBA00022801"/>
    </source>
</evidence>
<evidence type="ECO:0000256" key="11">
    <source>
        <dbReference type="ARBA" id="ARBA00022676"/>
    </source>
</evidence>
<evidence type="ECO:0000259" key="27">
    <source>
        <dbReference type="Pfam" id="PF00912"/>
    </source>
</evidence>
<evidence type="ECO:0000256" key="2">
    <source>
        <dbReference type="ARBA" id="ARBA00004752"/>
    </source>
</evidence>
<sequence length="750" mass="81673">MVLGLAIALTLPNLPSLDRVTDYQPRQPLTVLTRDGVEIAQFGAERRIYLPIANIPKRMQGALLAVEDSRFYEHSGIDWRGVARAVVSNLTGGMRQGASTITQQVARTFFLSQRRTAERKFKEALLSIKIERELSKPEILELYMNQIYLGHRAYGFGAAARTYFGKPLDALSIAECAMLAGLPQNPVWANPITNFERAQQRQRVVLARMRDLGEITEEEWKTARDEKLQIRSQLAVEVHAEHVAEMARRAVVERFGEQAYTKGYRVTTSLVAAEQQAAWAALRRSLLEYERRQPWRGPEDNEDLPEDANGAELERAAAQALKDHRDDDELRVAIVLHAGAKELQLQLASGEQIKLAGEGLRWALPGLSPKAKPALSIKPGAIVRLQKLDKIGWAIAQWPAAEAAFVAMEPTTGRVRALVGGFDFARQPFNHVTQAWRQPGSSFKPLLYSAALEHGVMPGTLINDVELALPDASGPTGWRPQNSDGRFDGPLTLRQALARSKNSVSIRLLQHVGVDTARAWAANFGLDPDKQPDNLTLALGAGSTTPLQMAGAYSMLANGGWRVAPQIIERITDAAGKLVYEAPPPAELTDDTRVLPARNGFITRRLMHEVVTSGTAARAHVVLPRDDIYGKTGTTNDAVDAWFAGFQNSVVGVAWVGYDDPKSLGSRESGGGLALPIWLDYMRVALARVPVAADPPPDGVVQRDGEWVYSEWADGGAVARIGFEPDPAEAAAASAFAASASSGASATSPP</sequence>
<dbReference type="InterPro" id="IPR050396">
    <property type="entry name" value="Glycosyltr_51/Transpeptidase"/>
</dbReference>
<evidence type="ECO:0000313" key="30">
    <source>
        <dbReference type="Proteomes" id="UP001371218"/>
    </source>
</evidence>
<dbReference type="Gene3D" id="1.10.3810.10">
    <property type="entry name" value="Biosynthetic peptidoglycan transglycosylase-like"/>
    <property type="match status" value="1"/>
</dbReference>
<dbReference type="Proteomes" id="UP001371218">
    <property type="component" value="Unassembled WGS sequence"/>
</dbReference>
<dbReference type="EC" id="3.4.16.4" evidence="5"/>
<dbReference type="SUPFAM" id="SSF56601">
    <property type="entry name" value="beta-lactamase/transpeptidase-like"/>
    <property type="match status" value="1"/>
</dbReference>
<comment type="subcellular location">
    <subcellularLocation>
        <location evidence="1">Cell inner membrane</location>
        <topology evidence="1">Single-pass type II membrane protein</topology>
    </subcellularLocation>
</comment>
<comment type="catalytic activity">
    <reaction evidence="25">
        <text>[GlcNAc-(1-&gt;4)-Mur2Ac(oyl-L-Ala-gamma-D-Glu-L-Lys-D-Ala-D-Ala)](n)-di-trans,octa-cis-undecaprenyl diphosphate + beta-D-GlcNAc-(1-&gt;4)-Mur2Ac(oyl-L-Ala-gamma-D-Glu-L-Lys-D-Ala-D-Ala)-di-trans,octa-cis-undecaprenyl diphosphate = [GlcNAc-(1-&gt;4)-Mur2Ac(oyl-L-Ala-gamma-D-Glu-L-Lys-D-Ala-D-Ala)](n+1)-di-trans,octa-cis-undecaprenyl diphosphate + di-trans,octa-cis-undecaprenyl diphosphate + H(+)</text>
        <dbReference type="Rhea" id="RHEA:23708"/>
        <dbReference type="Rhea" id="RHEA-COMP:9602"/>
        <dbReference type="Rhea" id="RHEA-COMP:9603"/>
        <dbReference type="ChEBI" id="CHEBI:15378"/>
        <dbReference type="ChEBI" id="CHEBI:58405"/>
        <dbReference type="ChEBI" id="CHEBI:60033"/>
        <dbReference type="ChEBI" id="CHEBI:78435"/>
        <dbReference type="EC" id="2.4.99.28"/>
    </reaction>
</comment>
<evidence type="ECO:0000259" key="28">
    <source>
        <dbReference type="Pfam" id="PF17092"/>
    </source>
</evidence>
<feature type="domain" description="Penicillin-binding protein OB-like" evidence="28">
    <location>
        <begin position="295"/>
        <end position="400"/>
    </location>
</feature>
<evidence type="ECO:0000256" key="18">
    <source>
        <dbReference type="ARBA" id="ARBA00022989"/>
    </source>
</evidence>
<organism evidence="29 30">
    <name type="scientific">Ideonella lacteola</name>
    <dbReference type="NCBI Taxonomy" id="2984193"/>
    <lineage>
        <taxon>Bacteria</taxon>
        <taxon>Pseudomonadati</taxon>
        <taxon>Pseudomonadota</taxon>
        <taxon>Betaproteobacteria</taxon>
        <taxon>Burkholderiales</taxon>
        <taxon>Sphaerotilaceae</taxon>
        <taxon>Ideonella</taxon>
    </lineage>
</organism>
<evidence type="ECO:0000313" key="29">
    <source>
        <dbReference type="EMBL" id="MEK8030372.1"/>
    </source>
</evidence>
<keyword evidence="14" id="KW-0378">Hydrolase</keyword>
<protein>
    <recommendedName>
        <fullName evidence="6">Penicillin-binding protein 1A</fullName>
        <ecNumber evidence="24">2.4.99.28</ecNumber>
        <ecNumber evidence="5">3.4.16.4</ecNumber>
    </recommendedName>
</protein>
<feature type="domain" description="Glycosyl transferase family 51" evidence="27">
    <location>
        <begin position="36"/>
        <end position="209"/>
    </location>
</feature>
<evidence type="ECO:0000256" key="23">
    <source>
        <dbReference type="ARBA" id="ARBA00034000"/>
    </source>
</evidence>
<comment type="catalytic activity">
    <reaction evidence="23">
        <text>Preferential cleavage: (Ac)2-L-Lys-D-Ala-|-D-Ala. Also transpeptidation of peptidyl-alanyl moieties that are N-acyl substituents of D-alanine.</text>
        <dbReference type="EC" id="3.4.16.4"/>
    </reaction>
</comment>
<feature type="domain" description="Penicillin-binding protein transpeptidase" evidence="26">
    <location>
        <begin position="404"/>
        <end position="649"/>
    </location>
</feature>
<keyword evidence="11" id="KW-0328">Glycosyltransferase</keyword>
<keyword evidence="15" id="KW-0133">Cell shape</keyword>
<evidence type="ECO:0000256" key="15">
    <source>
        <dbReference type="ARBA" id="ARBA00022960"/>
    </source>
</evidence>
<evidence type="ECO:0000256" key="13">
    <source>
        <dbReference type="ARBA" id="ARBA00022692"/>
    </source>
</evidence>
<evidence type="ECO:0000256" key="8">
    <source>
        <dbReference type="ARBA" id="ARBA00022519"/>
    </source>
</evidence>
<evidence type="ECO:0000256" key="7">
    <source>
        <dbReference type="ARBA" id="ARBA00022475"/>
    </source>
</evidence>
<evidence type="ECO:0000256" key="3">
    <source>
        <dbReference type="ARBA" id="ARBA00007090"/>
    </source>
</evidence>
<keyword evidence="12" id="KW-0808">Transferase</keyword>
<dbReference type="PANTHER" id="PTHR32282:SF27">
    <property type="entry name" value="PENICILLIN-BINDING PROTEIN 1A"/>
    <property type="match status" value="1"/>
</dbReference>
<dbReference type="SUPFAM" id="SSF53955">
    <property type="entry name" value="Lysozyme-like"/>
    <property type="match status" value="1"/>
</dbReference>
<evidence type="ECO:0000256" key="20">
    <source>
        <dbReference type="ARBA" id="ARBA00023251"/>
    </source>
</evidence>
<reference evidence="29 30" key="1">
    <citation type="submission" date="2024-04" db="EMBL/GenBank/DDBJ databases">
        <title>Novel species of the genus Ideonella isolated from streams.</title>
        <authorList>
            <person name="Lu H."/>
        </authorList>
    </citation>
    <scope>NUCLEOTIDE SEQUENCE [LARGE SCALE GENOMIC DNA]</scope>
    <source>
        <strain evidence="29 30">DXS29W</strain>
    </source>
</reference>
<dbReference type="EMBL" id="JBBUTG010000003">
    <property type="protein sequence ID" value="MEK8030372.1"/>
    <property type="molecule type" value="Genomic_DNA"/>
</dbReference>
<dbReference type="PANTHER" id="PTHR32282">
    <property type="entry name" value="BINDING PROTEIN TRANSPEPTIDASE, PUTATIVE-RELATED"/>
    <property type="match status" value="1"/>
</dbReference>
<evidence type="ECO:0000256" key="22">
    <source>
        <dbReference type="ARBA" id="ARBA00023316"/>
    </source>
</evidence>
<keyword evidence="19" id="KW-0472">Membrane</keyword>
<dbReference type="InterPro" id="IPR001460">
    <property type="entry name" value="PCN-bd_Tpept"/>
</dbReference>
<dbReference type="NCBIfam" id="TIGR02074">
    <property type="entry name" value="PBP_1a_fam"/>
    <property type="match status" value="1"/>
</dbReference>
<evidence type="ECO:0000256" key="21">
    <source>
        <dbReference type="ARBA" id="ARBA00023268"/>
    </source>
</evidence>
<comment type="similarity">
    <text evidence="4">In the N-terminal section; belongs to the glycosyltransferase 51 family.</text>
</comment>
<keyword evidence="7" id="KW-1003">Cell membrane</keyword>
<keyword evidence="9" id="KW-0121">Carboxypeptidase</keyword>
<keyword evidence="30" id="KW-1185">Reference proteome</keyword>
<dbReference type="Pfam" id="PF17092">
    <property type="entry name" value="PCB_OB"/>
    <property type="match status" value="1"/>
</dbReference>
<evidence type="ECO:0000256" key="1">
    <source>
        <dbReference type="ARBA" id="ARBA00004249"/>
    </source>
</evidence>
<dbReference type="Pfam" id="PF00905">
    <property type="entry name" value="Transpeptidase"/>
    <property type="match status" value="1"/>
</dbReference>
<keyword evidence="16" id="KW-0735">Signal-anchor</keyword>
<keyword evidence="17" id="KW-0573">Peptidoglycan synthesis</keyword>
<gene>
    <name evidence="29" type="ORF">AACH06_06000</name>
</gene>
<evidence type="ECO:0000256" key="9">
    <source>
        <dbReference type="ARBA" id="ARBA00022645"/>
    </source>
</evidence>
<evidence type="ECO:0000256" key="12">
    <source>
        <dbReference type="ARBA" id="ARBA00022679"/>
    </source>
</evidence>
<name>A0ABU9BK86_9BURK</name>
<keyword evidence="22" id="KW-0961">Cell wall biogenesis/degradation</keyword>
<dbReference type="RefSeq" id="WP_341424741.1">
    <property type="nucleotide sequence ID" value="NZ_JBBUTG010000003.1"/>
</dbReference>
<evidence type="ECO:0000256" key="16">
    <source>
        <dbReference type="ARBA" id="ARBA00022968"/>
    </source>
</evidence>